<dbReference type="Proteomes" id="UP000624709">
    <property type="component" value="Unassembled WGS sequence"/>
</dbReference>
<proteinExistence type="predicted"/>
<comment type="caution">
    <text evidence="2">The sequence shown here is derived from an EMBL/GenBank/DDBJ whole genome shotgun (WGS) entry which is preliminary data.</text>
</comment>
<feature type="region of interest" description="Disordered" evidence="1">
    <location>
        <begin position="141"/>
        <end position="162"/>
    </location>
</feature>
<feature type="compositionally biased region" description="Basic and acidic residues" evidence="1">
    <location>
        <begin position="148"/>
        <end position="162"/>
    </location>
</feature>
<protein>
    <submittedName>
        <fullName evidence="2">Uncharacterized protein</fullName>
    </submittedName>
</protein>
<organism evidence="2 3">
    <name type="scientific">Actinoplanes palleronii</name>
    <dbReference type="NCBI Taxonomy" id="113570"/>
    <lineage>
        <taxon>Bacteria</taxon>
        <taxon>Bacillati</taxon>
        <taxon>Actinomycetota</taxon>
        <taxon>Actinomycetes</taxon>
        <taxon>Micromonosporales</taxon>
        <taxon>Micromonosporaceae</taxon>
        <taxon>Actinoplanes</taxon>
    </lineage>
</organism>
<dbReference type="EMBL" id="BOMS01000090">
    <property type="protein sequence ID" value="GIE69644.1"/>
    <property type="molecule type" value="Genomic_DNA"/>
</dbReference>
<evidence type="ECO:0000256" key="1">
    <source>
        <dbReference type="SAM" id="MobiDB-lite"/>
    </source>
</evidence>
<gene>
    <name evidence="2" type="ORF">Apa02nite_057520</name>
</gene>
<evidence type="ECO:0000313" key="3">
    <source>
        <dbReference type="Proteomes" id="UP000624709"/>
    </source>
</evidence>
<evidence type="ECO:0000313" key="2">
    <source>
        <dbReference type="EMBL" id="GIE69644.1"/>
    </source>
</evidence>
<keyword evidence="3" id="KW-1185">Reference proteome</keyword>
<sequence length="245" mass="27232">MPPYGALVVDAAAAGRMRIRMHVHHLPGESPLRRVLVPATPLRRMHITKVLWQHSGALIGSRADLLRLGALFRLAATSPHSLVYLPLRENVRSEAVTYWDAGQGLADLVIGRSDTALRPSAWPILRASVRRGLKVGALATVRTPAPRPRPEERQPASEWERERHPLRATEHADTLLLSGSARALHEVGDELTWCGEQVALNSEIHRFGGPALLSQVNGPARRAGRRDASWHFMVLAEDHLFHRDR</sequence>
<accession>A0ABQ4BG65</accession>
<name>A0ABQ4BG65_9ACTN</name>
<reference evidence="2 3" key="1">
    <citation type="submission" date="2021-01" db="EMBL/GenBank/DDBJ databases">
        <title>Whole genome shotgun sequence of Actinoplanes palleronii NBRC 14916.</title>
        <authorList>
            <person name="Komaki H."/>
            <person name="Tamura T."/>
        </authorList>
    </citation>
    <scope>NUCLEOTIDE SEQUENCE [LARGE SCALE GENOMIC DNA]</scope>
    <source>
        <strain evidence="2 3">NBRC 14916</strain>
    </source>
</reference>